<proteinExistence type="predicted"/>
<dbReference type="EMBL" id="JANHOG010001390">
    <property type="protein sequence ID" value="KAJ3537871.1"/>
    <property type="molecule type" value="Genomic_DNA"/>
</dbReference>
<name>A0ACC1SE44_9APHY</name>
<keyword evidence="2" id="KW-1185">Reference proteome</keyword>
<evidence type="ECO:0000313" key="1">
    <source>
        <dbReference type="EMBL" id="KAJ3537871.1"/>
    </source>
</evidence>
<protein>
    <submittedName>
        <fullName evidence="1">Uncharacterized protein</fullName>
    </submittedName>
</protein>
<sequence length="130" mass="13716">MSQQGEGTHTTSESSEAESTAHRSRTISILIINPNSTASMTAALKPLLTDLLHPRLSLDFYTAPPSAPPSIDDAATSALSRTGDLPHTAPVPHTTESRWAGYTGSRTSRVLGVPGCVLFPASTHHPHTHA</sequence>
<gene>
    <name evidence="1" type="ORF">NM688_g6607</name>
</gene>
<reference evidence="1" key="1">
    <citation type="submission" date="2022-07" db="EMBL/GenBank/DDBJ databases">
        <title>Genome Sequence of Phlebia brevispora.</title>
        <authorList>
            <person name="Buettner E."/>
        </authorList>
    </citation>
    <scope>NUCLEOTIDE SEQUENCE</scope>
    <source>
        <strain evidence="1">MPL23</strain>
    </source>
</reference>
<evidence type="ECO:0000313" key="2">
    <source>
        <dbReference type="Proteomes" id="UP001148662"/>
    </source>
</evidence>
<accession>A0ACC1SE44</accession>
<organism evidence="1 2">
    <name type="scientific">Phlebia brevispora</name>
    <dbReference type="NCBI Taxonomy" id="194682"/>
    <lineage>
        <taxon>Eukaryota</taxon>
        <taxon>Fungi</taxon>
        <taxon>Dikarya</taxon>
        <taxon>Basidiomycota</taxon>
        <taxon>Agaricomycotina</taxon>
        <taxon>Agaricomycetes</taxon>
        <taxon>Polyporales</taxon>
        <taxon>Meruliaceae</taxon>
        <taxon>Phlebia</taxon>
    </lineage>
</organism>
<dbReference type="Proteomes" id="UP001148662">
    <property type="component" value="Unassembled WGS sequence"/>
</dbReference>
<comment type="caution">
    <text evidence="1">The sequence shown here is derived from an EMBL/GenBank/DDBJ whole genome shotgun (WGS) entry which is preliminary data.</text>
</comment>